<feature type="region of interest" description="Disordered" evidence="1">
    <location>
        <begin position="1"/>
        <end position="25"/>
    </location>
</feature>
<gene>
    <name evidence="2" type="ORF">C4D60_Mb09t04830</name>
</gene>
<comment type="caution">
    <text evidence="2">The sequence shown here is derived from an EMBL/GenBank/DDBJ whole genome shotgun (WGS) entry which is preliminary data.</text>
</comment>
<proteinExistence type="predicted"/>
<evidence type="ECO:0000256" key="1">
    <source>
        <dbReference type="SAM" id="MobiDB-lite"/>
    </source>
</evidence>
<reference evidence="2 3" key="1">
    <citation type="journal article" date="2019" name="Nat. Plants">
        <title>Genome sequencing of Musa balbisiana reveals subgenome evolution and function divergence in polyploid bananas.</title>
        <authorList>
            <person name="Yao X."/>
        </authorList>
    </citation>
    <scope>NUCLEOTIDE SEQUENCE [LARGE SCALE GENOMIC DNA]</scope>
    <source>
        <strain evidence="3">cv. DH-PKW</strain>
        <tissue evidence="2">Leaves</tissue>
    </source>
</reference>
<dbReference type="AlphaFoldDB" id="A0A4S8IE12"/>
<dbReference type="STRING" id="52838.A0A4S8IE12"/>
<name>A0A4S8IE12_MUSBA</name>
<protein>
    <submittedName>
        <fullName evidence="2">Uncharacterized protein</fullName>
    </submittedName>
</protein>
<sequence>MAVEGDKYRSHLVGEGEKETQWRHGAPPTYDLVNKLFEEGRTTARVAQRVSGGDGAERHKDMGDGAVAQDAAGDFKSISPTKFKFFVNGRKGLTGEETLALGSYNALLQTSLPPEFQYYKLIYTHRELSLRVLLSPISISATPEIRVLHL</sequence>
<accession>A0A4S8IE12</accession>
<dbReference type="EMBL" id="PYDT01000010">
    <property type="protein sequence ID" value="THU46428.1"/>
    <property type="molecule type" value="Genomic_DNA"/>
</dbReference>
<keyword evidence="3" id="KW-1185">Reference proteome</keyword>
<dbReference type="Proteomes" id="UP000317650">
    <property type="component" value="Chromosome 9"/>
</dbReference>
<dbReference type="InterPro" id="IPR053218">
    <property type="entry name" value="Pathogen-related_defense"/>
</dbReference>
<dbReference type="PANTHER" id="PTHR31723:SF4">
    <property type="entry name" value="PATHOGENESIS-RELATED FAMILY PROTEIN"/>
    <property type="match status" value="1"/>
</dbReference>
<feature type="compositionally biased region" description="Basic and acidic residues" evidence="1">
    <location>
        <begin position="1"/>
        <end position="22"/>
    </location>
</feature>
<dbReference type="PANTHER" id="PTHR31723">
    <property type="entry name" value="PATHOGENESIS-RELATED FAMILY PROTEIN"/>
    <property type="match status" value="1"/>
</dbReference>
<evidence type="ECO:0000313" key="2">
    <source>
        <dbReference type="EMBL" id="THU46428.1"/>
    </source>
</evidence>
<organism evidence="2 3">
    <name type="scientific">Musa balbisiana</name>
    <name type="common">Banana</name>
    <dbReference type="NCBI Taxonomy" id="52838"/>
    <lineage>
        <taxon>Eukaryota</taxon>
        <taxon>Viridiplantae</taxon>
        <taxon>Streptophyta</taxon>
        <taxon>Embryophyta</taxon>
        <taxon>Tracheophyta</taxon>
        <taxon>Spermatophyta</taxon>
        <taxon>Magnoliopsida</taxon>
        <taxon>Liliopsida</taxon>
        <taxon>Zingiberales</taxon>
        <taxon>Musaceae</taxon>
        <taxon>Musa</taxon>
    </lineage>
</organism>
<evidence type="ECO:0000313" key="3">
    <source>
        <dbReference type="Proteomes" id="UP000317650"/>
    </source>
</evidence>